<dbReference type="InterPro" id="IPR017871">
    <property type="entry name" value="ABC_transporter-like_CS"/>
</dbReference>
<evidence type="ECO:0000256" key="3">
    <source>
        <dbReference type="ARBA" id="ARBA00022741"/>
    </source>
</evidence>
<keyword evidence="3" id="KW-0547">Nucleotide-binding</keyword>
<dbReference type="PROSITE" id="PS00211">
    <property type="entry name" value="ABC_TRANSPORTER_1"/>
    <property type="match status" value="1"/>
</dbReference>
<dbReference type="PANTHER" id="PTHR43553">
    <property type="entry name" value="HEAVY METAL TRANSPORTER"/>
    <property type="match status" value="1"/>
</dbReference>
<dbReference type="InterPro" id="IPR015856">
    <property type="entry name" value="ABC_transpr_CbiO/EcfA_su"/>
</dbReference>
<evidence type="ECO:0000259" key="5">
    <source>
        <dbReference type="PROSITE" id="PS50893"/>
    </source>
</evidence>
<dbReference type="GO" id="GO:0005524">
    <property type="term" value="F:ATP binding"/>
    <property type="evidence" value="ECO:0007669"/>
    <property type="project" value="UniProtKB-KW"/>
</dbReference>
<dbReference type="OrthoDB" id="501320at2"/>
<dbReference type="GO" id="GO:0043190">
    <property type="term" value="C:ATP-binding cassette (ABC) transporter complex"/>
    <property type="evidence" value="ECO:0007669"/>
    <property type="project" value="TreeGrafter"/>
</dbReference>
<keyword evidence="2" id="KW-0813">Transport</keyword>
<dbReference type="GO" id="GO:0042626">
    <property type="term" value="F:ATPase-coupled transmembrane transporter activity"/>
    <property type="evidence" value="ECO:0007669"/>
    <property type="project" value="TreeGrafter"/>
</dbReference>
<dbReference type="Proteomes" id="UP000319210">
    <property type="component" value="Unassembled WGS sequence"/>
</dbReference>
<dbReference type="GO" id="GO:0016887">
    <property type="term" value="F:ATP hydrolysis activity"/>
    <property type="evidence" value="ECO:0007669"/>
    <property type="project" value="InterPro"/>
</dbReference>
<feature type="domain" description="ABC transporter" evidence="5">
    <location>
        <begin position="2"/>
        <end position="244"/>
    </location>
</feature>
<dbReference type="InterPro" id="IPR050095">
    <property type="entry name" value="ECF_ABC_transporter_ATP-bd"/>
</dbReference>
<protein>
    <submittedName>
        <fullName evidence="6">ABC transporter ATP-binding protein</fullName>
    </submittedName>
</protein>
<evidence type="ECO:0000256" key="4">
    <source>
        <dbReference type="ARBA" id="ARBA00022840"/>
    </source>
</evidence>
<evidence type="ECO:0000256" key="1">
    <source>
        <dbReference type="ARBA" id="ARBA00005417"/>
    </source>
</evidence>
<dbReference type="SMART" id="SM00382">
    <property type="entry name" value="AAA"/>
    <property type="match status" value="1"/>
</dbReference>
<dbReference type="RefSeq" id="WP_086814707.1">
    <property type="nucleotide sequence ID" value="NZ_BJMM01000006.1"/>
</dbReference>
<reference evidence="6 7" key="1">
    <citation type="submission" date="2019-06" db="EMBL/GenBank/DDBJ databases">
        <title>Whole genome shotgun sequence of Streptomyces cacaoi subsp. cacaoi NBRC 12748.</title>
        <authorList>
            <person name="Hosoyama A."/>
            <person name="Uohara A."/>
            <person name="Ohji S."/>
            <person name="Ichikawa N."/>
        </authorList>
    </citation>
    <scope>NUCLEOTIDE SEQUENCE [LARGE SCALE GENOMIC DNA]</scope>
    <source>
        <strain evidence="6 7">NBRC 12748</strain>
    </source>
</reference>
<dbReference type="AlphaFoldDB" id="A0A4Y3QW98"/>
<accession>A0A4Y3QW98</accession>
<name>A0A4Y3QW98_STRCI</name>
<keyword evidence="7" id="KW-1185">Reference proteome</keyword>
<comment type="similarity">
    <text evidence="1">Belongs to the ABC transporter superfamily.</text>
</comment>
<dbReference type="InterPro" id="IPR003593">
    <property type="entry name" value="AAA+_ATPase"/>
</dbReference>
<dbReference type="SUPFAM" id="SSF52540">
    <property type="entry name" value="P-loop containing nucleoside triphosphate hydrolases"/>
    <property type="match status" value="1"/>
</dbReference>
<dbReference type="Pfam" id="PF00005">
    <property type="entry name" value="ABC_tran"/>
    <property type="match status" value="1"/>
</dbReference>
<dbReference type="CDD" id="cd03225">
    <property type="entry name" value="ABC_cobalt_CbiO_domain1"/>
    <property type="match status" value="1"/>
</dbReference>
<comment type="caution">
    <text evidence="6">The sequence shown here is derived from an EMBL/GenBank/DDBJ whole genome shotgun (WGS) entry which is preliminary data.</text>
</comment>
<gene>
    <name evidence="6" type="ORF">SCA03_17900</name>
</gene>
<evidence type="ECO:0000256" key="2">
    <source>
        <dbReference type="ARBA" id="ARBA00022448"/>
    </source>
</evidence>
<organism evidence="6 7">
    <name type="scientific">Streptomyces cacaoi</name>
    <dbReference type="NCBI Taxonomy" id="1898"/>
    <lineage>
        <taxon>Bacteria</taxon>
        <taxon>Bacillati</taxon>
        <taxon>Actinomycetota</taxon>
        <taxon>Actinomycetes</taxon>
        <taxon>Kitasatosporales</taxon>
        <taxon>Streptomycetaceae</taxon>
        <taxon>Streptomyces</taxon>
    </lineage>
</organism>
<dbReference type="PROSITE" id="PS50893">
    <property type="entry name" value="ABC_TRANSPORTER_2"/>
    <property type="match status" value="1"/>
</dbReference>
<dbReference type="InterPro" id="IPR003439">
    <property type="entry name" value="ABC_transporter-like_ATP-bd"/>
</dbReference>
<keyword evidence="4 6" id="KW-0067">ATP-binding</keyword>
<dbReference type="EMBL" id="BJMM01000006">
    <property type="protein sequence ID" value="GEB49239.1"/>
    <property type="molecule type" value="Genomic_DNA"/>
</dbReference>
<dbReference type="PANTHER" id="PTHR43553:SF21">
    <property type="entry name" value="ABC TRANSPORTER ATP-BINDING PROTEIN MA_1418-RELATED"/>
    <property type="match status" value="1"/>
</dbReference>
<sequence length="292" mass="31117">MIEFKDFTFTYPTGRPAPALRSITMTVRPGTICGVVGADGSGKTTLAAVVSGVSPHLTGGEFSGSVEVCGRPVAGTPMAELATSVGLVRQDPFSQISGARFTVREELAFGLENLAVERDVMRHRVEHVMADVGLSELADRSPYELSGGQQQRLAIGSVLAMRPAVIVLDEPTSQLDAEGSRRVFGILDALKERGVAVLVMEHRLELLARSADQVVVLEDGAVAADGPTREVLGDPRLPEWGVGPLQYTTAARRAAEHGLWDESRPLPVTLETAADGFHQVTHRIPIPAGDQP</sequence>
<dbReference type="InterPro" id="IPR027417">
    <property type="entry name" value="P-loop_NTPase"/>
</dbReference>
<evidence type="ECO:0000313" key="7">
    <source>
        <dbReference type="Proteomes" id="UP000319210"/>
    </source>
</evidence>
<dbReference type="Gene3D" id="3.40.50.300">
    <property type="entry name" value="P-loop containing nucleotide triphosphate hydrolases"/>
    <property type="match status" value="1"/>
</dbReference>
<evidence type="ECO:0000313" key="6">
    <source>
        <dbReference type="EMBL" id="GEB49239.1"/>
    </source>
</evidence>
<proteinExistence type="inferred from homology"/>